<protein>
    <submittedName>
        <fullName evidence="1">Uncharacterized protein</fullName>
    </submittedName>
</protein>
<keyword evidence="2" id="KW-1185">Reference proteome</keyword>
<dbReference type="AlphaFoldDB" id="A0A4Y2F8L2"/>
<gene>
    <name evidence="1" type="ORF">AVEN_130709_1</name>
</gene>
<dbReference type="EMBL" id="BGPR01000844">
    <property type="protein sequence ID" value="GBM37571.1"/>
    <property type="molecule type" value="Genomic_DNA"/>
</dbReference>
<dbReference type="Proteomes" id="UP000499080">
    <property type="component" value="Unassembled WGS sequence"/>
</dbReference>
<reference evidence="1 2" key="1">
    <citation type="journal article" date="2019" name="Sci. Rep.">
        <title>Orb-weaving spider Araneus ventricosus genome elucidates the spidroin gene catalogue.</title>
        <authorList>
            <person name="Kono N."/>
            <person name="Nakamura H."/>
            <person name="Ohtoshi R."/>
            <person name="Moran D.A.P."/>
            <person name="Shinohara A."/>
            <person name="Yoshida Y."/>
            <person name="Fujiwara M."/>
            <person name="Mori M."/>
            <person name="Tomita M."/>
            <person name="Arakawa K."/>
        </authorList>
    </citation>
    <scope>NUCLEOTIDE SEQUENCE [LARGE SCALE GENOMIC DNA]</scope>
</reference>
<evidence type="ECO:0000313" key="1">
    <source>
        <dbReference type="EMBL" id="GBM37571.1"/>
    </source>
</evidence>
<organism evidence="1 2">
    <name type="scientific">Araneus ventricosus</name>
    <name type="common">Orbweaver spider</name>
    <name type="synonym">Epeira ventricosa</name>
    <dbReference type="NCBI Taxonomy" id="182803"/>
    <lineage>
        <taxon>Eukaryota</taxon>
        <taxon>Metazoa</taxon>
        <taxon>Ecdysozoa</taxon>
        <taxon>Arthropoda</taxon>
        <taxon>Chelicerata</taxon>
        <taxon>Arachnida</taxon>
        <taxon>Araneae</taxon>
        <taxon>Araneomorphae</taxon>
        <taxon>Entelegynae</taxon>
        <taxon>Araneoidea</taxon>
        <taxon>Araneidae</taxon>
        <taxon>Araneus</taxon>
    </lineage>
</organism>
<proteinExistence type="predicted"/>
<name>A0A4Y2F8L2_ARAVE</name>
<comment type="caution">
    <text evidence="1">The sequence shown here is derived from an EMBL/GenBank/DDBJ whole genome shotgun (WGS) entry which is preliminary data.</text>
</comment>
<sequence>MMMIGSSVDYVRSGGMRKVPVTKAVEHLYVTAAKFSKRVRNLGLTSCVLLPATSDSSLSPKVFSVRLLIEPEGVQCQTHHLARRCPMSDSSLSPKMFSVVNLGLNRLKSVHKIGNSLNRKLCYE</sequence>
<evidence type="ECO:0000313" key="2">
    <source>
        <dbReference type="Proteomes" id="UP000499080"/>
    </source>
</evidence>
<accession>A0A4Y2F8L2</accession>